<evidence type="ECO:0000313" key="2">
    <source>
        <dbReference type="EMBL" id="WWX23134.1"/>
    </source>
</evidence>
<dbReference type="RefSeq" id="WP_338668848.1">
    <property type="nucleotide sequence ID" value="NZ_CP146609.1"/>
</dbReference>
<reference evidence="2 3" key="1">
    <citation type="submission" date="2024-03" db="EMBL/GenBank/DDBJ databases">
        <title>Phenotype and Genome Characterization of a Sulfate-Reducing Bacterium Pseudodesulfovibrio sp. strain 5S69, isolated from Petroleum Reservoir in Tatarstan (Russia).</title>
        <authorList>
            <person name="Bidzhieva S.K."/>
            <person name="Kadnikov V."/>
            <person name="Tourova T.P."/>
            <person name="Samigullina S.R."/>
            <person name="Sokolova D.S."/>
            <person name="Poltaraus A.B."/>
            <person name="Avtukh A.N."/>
            <person name="Tereshina V.M."/>
            <person name="Mardanov A.V."/>
            <person name="Nazina T.N."/>
        </authorList>
    </citation>
    <scope>NUCLEOTIDE SEQUENCE [LARGE SCALE GENOMIC DNA]</scope>
    <source>
        <strain evidence="2 3">5S69</strain>
    </source>
</reference>
<evidence type="ECO:0000256" key="1">
    <source>
        <dbReference type="SAM" id="MobiDB-lite"/>
    </source>
</evidence>
<sequence length="79" mass="9183">MRYFLSKKTKPRDFGQKKRRASFREEARRFNRFFCPKSHTGTAEGVLVAAFRVRTALSEANMGFLKVPPRFRKAAPCLD</sequence>
<gene>
    <name evidence="2" type="ORF">V8V93_02770</name>
</gene>
<evidence type="ECO:0000313" key="3">
    <source>
        <dbReference type="Proteomes" id="UP001385389"/>
    </source>
</evidence>
<evidence type="ECO:0008006" key="4">
    <source>
        <dbReference type="Google" id="ProtNLM"/>
    </source>
</evidence>
<dbReference type="Proteomes" id="UP001385389">
    <property type="component" value="Chromosome"/>
</dbReference>
<organism evidence="2 3">
    <name type="scientific">Pseudodesulfovibrio methanolicus</name>
    <dbReference type="NCBI Taxonomy" id="3126690"/>
    <lineage>
        <taxon>Bacteria</taxon>
        <taxon>Pseudomonadati</taxon>
        <taxon>Thermodesulfobacteriota</taxon>
        <taxon>Desulfovibrionia</taxon>
        <taxon>Desulfovibrionales</taxon>
        <taxon>Desulfovibrionaceae</taxon>
    </lineage>
</organism>
<keyword evidence="3" id="KW-1185">Reference proteome</keyword>
<dbReference type="EMBL" id="CP146609">
    <property type="protein sequence ID" value="WWX23134.1"/>
    <property type="molecule type" value="Genomic_DNA"/>
</dbReference>
<feature type="compositionally biased region" description="Basic and acidic residues" evidence="1">
    <location>
        <begin position="11"/>
        <end position="21"/>
    </location>
</feature>
<name>A0ABZ2J0G1_9BACT</name>
<protein>
    <recommendedName>
        <fullName evidence="4">Transposase DDE domain-containing protein</fullName>
    </recommendedName>
</protein>
<proteinExistence type="predicted"/>
<feature type="compositionally biased region" description="Basic residues" evidence="1">
    <location>
        <begin position="1"/>
        <end position="10"/>
    </location>
</feature>
<accession>A0ABZ2J0G1</accession>
<feature type="region of interest" description="Disordered" evidence="1">
    <location>
        <begin position="1"/>
        <end position="21"/>
    </location>
</feature>